<evidence type="ECO:0000256" key="4">
    <source>
        <dbReference type="ARBA" id="ARBA00022554"/>
    </source>
</evidence>
<feature type="transmembrane region" description="Helical" evidence="9">
    <location>
        <begin position="195"/>
        <end position="218"/>
    </location>
</feature>
<keyword evidence="9" id="KW-0406">Ion transport</keyword>
<keyword evidence="11" id="KW-1185">Reference proteome</keyword>
<dbReference type="GO" id="GO:0030026">
    <property type="term" value="P:intracellular manganese ion homeostasis"/>
    <property type="evidence" value="ECO:0007669"/>
    <property type="project" value="InterPro"/>
</dbReference>
<evidence type="ECO:0000256" key="7">
    <source>
        <dbReference type="ARBA" id="ARBA00023136"/>
    </source>
</evidence>
<comment type="catalytic activity">
    <reaction evidence="8">
        <text>Fe(2+)(in) = Fe(2+)(out)</text>
        <dbReference type="Rhea" id="RHEA:28486"/>
        <dbReference type="ChEBI" id="CHEBI:29033"/>
    </reaction>
    <physiologicalReaction direction="left-to-right" evidence="8">
        <dbReference type="Rhea" id="RHEA:28487"/>
    </physiologicalReaction>
</comment>
<evidence type="ECO:0000256" key="5">
    <source>
        <dbReference type="ARBA" id="ARBA00022692"/>
    </source>
</evidence>
<dbReference type="PANTHER" id="PTHR31851">
    <property type="entry name" value="FE(2+)/MN(2+) TRANSPORTER PCL1"/>
    <property type="match status" value="1"/>
</dbReference>
<feature type="transmembrane region" description="Helical" evidence="9">
    <location>
        <begin position="135"/>
        <end position="158"/>
    </location>
</feature>
<organism evidence="10 11">
    <name type="scientific">Saponaria officinalis</name>
    <name type="common">Common soapwort</name>
    <name type="synonym">Lychnis saponaria</name>
    <dbReference type="NCBI Taxonomy" id="3572"/>
    <lineage>
        <taxon>Eukaryota</taxon>
        <taxon>Viridiplantae</taxon>
        <taxon>Streptophyta</taxon>
        <taxon>Embryophyta</taxon>
        <taxon>Tracheophyta</taxon>
        <taxon>Spermatophyta</taxon>
        <taxon>Magnoliopsida</taxon>
        <taxon>eudicotyledons</taxon>
        <taxon>Gunneridae</taxon>
        <taxon>Pentapetalae</taxon>
        <taxon>Caryophyllales</taxon>
        <taxon>Caryophyllaceae</taxon>
        <taxon>Caryophylleae</taxon>
        <taxon>Saponaria</taxon>
    </lineage>
</organism>
<comment type="similarity">
    <text evidence="2 9">Belongs to the CCC1 family.</text>
</comment>
<sequence length="220" mass="23084">MDDKQTFPSTIDLVIIHPTSTTTTNVEARLELGQQQPIKPPNHRRLRTAALTVNDGVTCTSCLMIGVGAMTLGHVTLAMIITGVIGLIVGATCMAFGEFISRHHYNLDFEVAGDVAVVLEEGEVVEEEVFSADPLVAAAVTAVAFAVGAVVPLVVVVAVREYNLGLGVVEGATSTVLAVVGWLGPFFGRAPALRAALRVLLCGWLAMAITFGCMIVLIGN</sequence>
<keyword evidence="3" id="KW-0410">Iron transport</keyword>
<evidence type="ECO:0000313" key="10">
    <source>
        <dbReference type="EMBL" id="KAK9740854.1"/>
    </source>
</evidence>
<dbReference type="EMBL" id="JBDFQZ010000003">
    <property type="protein sequence ID" value="KAK9740854.1"/>
    <property type="molecule type" value="Genomic_DNA"/>
</dbReference>
<keyword evidence="9" id="KW-0813">Transport</keyword>
<dbReference type="GO" id="GO:0005384">
    <property type="term" value="F:manganese ion transmembrane transporter activity"/>
    <property type="evidence" value="ECO:0007669"/>
    <property type="project" value="InterPro"/>
</dbReference>
<dbReference type="AlphaFoldDB" id="A0AAW1M497"/>
<feature type="transmembrane region" description="Helical" evidence="9">
    <location>
        <begin position="164"/>
        <end position="183"/>
    </location>
</feature>
<gene>
    <name evidence="10" type="ORF">RND81_03G065800</name>
</gene>
<dbReference type="Pfam" id="PF01988">
    <property type="entry name" value="VIT1"/>
    <property type="match status" value="2"/>
</dbReference>
<comment type="caution">
    <text evidence="10">The sequence shown here is derived from an EMBL/GenBank/DDBJ whole genome shotgun (WGS) entry which is preliminary data.</text>
</comment>
<comment type="function">
    <text evidence="9">Vacuolar Fe(2+) uptake transporter.</text>
</comment>
<comment type="subcellular location">
    <subcellularLocation>
        <location evidence="1 9">Vacuole membrane</location>
        <topology evidence="1 9">Multi-pass membrane protein</topology>
    </subcellularLocation>
</comment>
<dbReference type="Proteomes" id="UP001443914">
    <property type="component" value="Unassembled WGS sequence"/>
</dbReference>
<dbReference type="GO" id="GO:0005381">
    <property type="term" value="F:iron ion transmembrane transporter activity"/>
    <property type="evidence" value="ECO:0007669"/>
    <property type="project" value="UniProtKB-UniRule"/>
</dbReference>
<evidence type="ECO:0000313" key="11">
    <source>
        <dbReference type="Proteomes" id="UP001443914"/>
    </source>
</evidence>
<evidence type="ECO:0000256" key="8">
    <source>
        <dbReference type="ARBA" id="ARBA00044464"/>
    </source>
</evidence>
<protein>
    <recommendedName>
        <fullName evidence="9">Vacuolar iron transporter</fullName>
    </recommendedName>
</protein>
<comment type="caution">
    <text evidence="9">Lacks conserved residue(s) required for the propagation of feature annotation.</text>
</comment>
<dbReference type="InterPro" id="IPR008217">
    <property type="entry name" value="Ccc1_fam"/>
</dbReference>
<keyword evidence="5 9" id="KW-0812">Transmembrane</keyword>
<proteinExistence type="inferred from homology"/>
<keyword evidence="4 9" id="KW-0926">Vacuole</keyword>
<evidence type="ECO:0000256" key="3">
    <source>
        <dbReference type="ARBA" id="ARBA00022496"/>
    </source>
</evidence>
<keyword evidence="6 9" id="KW-1133">Transmembrane helix</keyword>
<keyword evidence="3" id="KW-0408">Iron</keyword>
<dbReference type="GO" id="GO:0005774">
    <property type="term" value="C:vacuolar membrane"/>
    <property type="evidence" value="ECO:0007669"/>
    <property type="project" value="UniProtKB-SubCell"/>
</dbReference>
<feature type="transmembrane region" description="Helical" evidence="9">
    <location>
        <begin position="75"/>
        <end position="97"/>
    </location>
</feature>
<keyword evidence="7 9" id="KW-0472">Membrane</keyword>
<evidence type="ECO:0000256" key="2">
    <source>
        <dbReference type="ARBA" id="ARBA00007049"/>
    </source>
</evidence>
<reference evidence="10" key="1">
    <citation type="submission" date="2024-03" db="EMBL/GenBank/DDBJ databases">
        <title>WGS assembly of Saponaria officinalis var. Norfolk2.</title>
        <authorList>
            <person name="Jenkins J."/>
            <person name="Shu S."/>
            <person name="Grimwood J."/>
            <person name="Barry K."/>
            <person name="Goodstein D."/>
            <person name="Schmutz J."/>
            <person name="Leebens-Mack J."/>
            <person name="Osbourn A."/>
        </authorList>
    </citation>
    <scope>NUCLEOTIDE SEQUENCE [LARGE SCALE GENOMIC DNA]</scope>
    <source>
        <strain evidence="10">JIC</strain>
    </source>
</reference>
<accession>A0AAW1M497</accession>
<dbReference type="GO" id="GO:0140315">
    <property type="term" value="F:iron ion sequestering activity"/>
    <property type="evidence" value="ECO:0007669"/>
    <property type="project" value="UniProtKB-UniRule"/>
</dbReference>
<evidence type="ECO:0000256" key="6">
    <source>
        <dbReference type="ARBA" id="ARBA00022989"/>
    </source>
</evidence>
<evidence type="ECO:0000256" key="1">
    <source>
        <dbReference type="ARBA" id="ARBA00004128"/>
    </source>
</evidence>
<evidence type="ECO:0000256" key="9">
    <source>
        <dbReference type="RuleBase" id="RU369115"/>
    </source>
</evidence>
<name>A0AAW1M497_SAPOF</name>